<comment type="caution">
    <text evidence="1">The sequence shown here is derived from an EMBL/GenBank/DDBJ whole genome shotgun (WGS) entry which is preliminary data.</text>
</comment>
<dbReference type="Proteomes" id="UP000646827">
    <property type="component" value="Unassembled WGS sequence"/>
</dbReference>
<name>A0A8H7VMW7_9FUNG</name>
<organism evidence="1 2">
    <name type="scientific">Circinella minor</name>
    <dbReference type="NCBI Taxonomy" id="1195481"/>
    <lineage>
        <taxon>Eukaryota</taxon>
        <taxon>Fungi</taxon>
        <taxon>Fungi incertae sedis</taxon>
        <taxon>Mucoromycota</taxon>
        <taxon>Mucoromycotina</taxon>
        <taxon>Mucoromycetes</taxon>
        <taxon>Mucorales</taxon>
        <taxon>Lichtheimiaceae</taxon>
        <taxon>Circinella</taxon>
    </lineage>
</organism>
<dbReference type="EMBL" id="JAEPRB010000037">
    <property type="protein sequence ID" value="KAG2224812.1"/>
    <property type="molecule type" value="Genomic_DNA"/>
</dbReference>
<evidence type="ECO:0000313" key="1">
    <source>
        <dbReference type="EMBL" id="KAG2224812.1"/>
    </source>
</evidence>
<sequence length="126" mass="14923">MNATKLKHEYRALLKAGYAAVKYEPYSKFQIHQRIRHNFEKATIPIHETKIKNTIEFLNTAAKRHGLEHDIVRNICKLDRYRAQYNIRPPMYNKKFPPAIQQLHDTSYEELDALIDSLNNELELCL</sequence>
<keyword evidence="2" id="KW-1185">Reference proteome</keyword>
<reference evidence="1 2" key="1">
    <citation type="submission" date="2020-12" db="EMBL/GenBank/DDBJ databases">
        <title>Metabolic potential, ecology and presence of endohyphal bacteria is reflected in genomic diversity of Mucoromycotina.</title>
        <authorList>
            <person name="Muszewska A."/>
            <person name="Okrasinska A."/>
            <person name="Steczkiewicz K."/>
            <person name="Drgas O."/>
            <person name="Orlowska M."/>
            <person name="Perlinska-Lenart U."/>
            <person name="Aleksandrzak-Piekarczyk T."/>
            <person name="Szatraj K."/>
            <person name="Zielenkiewicz U."/>
            <person name="Pilsyk S."/>
            <person name="Malc E."/>
            <person name="Mieczkowski P."/>
            <person name="Kruszewska J.S."/>
            <person name="Biernat P."/>
            <person name="Pawlowska J."/>
        </authorList>
    </citation>
    <scope>NUCLEOTIDE SEQUENCE [LARGE SCALE GENOMIC DNA]</scope>
    <source>
        <strain evidence="1 2">CBS 142.35</strain>
    </source>
</reference>
<evidence type="ECO:0000313" key="2">
    <source>
        <dbReference type="Proteomes" id="UP000646827"/>
    </source>
</evidence>
<dbReference type="OrthoDB" id="190098at2759"/>
<gene>
    <name evidence="1" type="ORF">INT45_005336</name>
</gene>
<accession>A0A8H7VMW7</accession>
<protein>
    <submittedName>
        <fullName evidence="1">Uncharacterized protein</fullName>
    </submittedName>
</protein>
<dbReference type="AlphaFoldDB" id="A0A8H7VMW7"/>
<proteinExistence type="predicted"/>